<organism evidence="4 5">
    <name type="scientific">Drosophila mojavensis</name>
    <name type="common">Fruit fly</name>
    <dbReference type="NCBI Taxonomy" id="7230"/>
    <lineage>
        <taxon>Eukaryota</taxon>
        <taxon>Metazoa</taxon>
        <taxon>Ecdysozoa</taxon>
        <taxon>Arthropoda</taxon>
        <taxon>Hexapoda</taxon>
        <taxon>Insecta</taxon>
        <taxon>Pterygota</taxon>
        <taxon>Neoptera</taxon>
        <taxon>Endopterygota</taxon>
        <taxon>Diptera</taxon>
        <taxon>Brachycera</taxon>
        <taxon>Muscomorpha</taxon>
        <taxon>Ephydroidea</taxon>
        <taxon>Drosophilidae</taxon>
        <taxon>Drosophila</taxon>
    </lineage>
</organism>
<dbReference type="Proteomes" id="UP000009192">
    <property type="component" value="Unassembled WGS sequence"/>
</dbReference>
<feature type="domain" description="DUF4788" evidence="3">
    <location>
        <begin position="10"/>
        <end position="236"/>
    </location>
</feature>
<dbReference type="InterPro" id="IPR031949">
    <property type="entry name" value="DUF4776"/>
</dbReference>
<dbReference type="AlphaFoldDB" id="B4KDW0"/>
<keyword evidence="5" id="KW-1185">Reference proteome</keyword>
<gene>
    <name evidence="4" type="primary">Dmoj\GI24548</name>
    <name evidence="4" type="ORF">Dmoj_GI24548</name>
</gene>
<evidence type="ECO:0008006" key="6">
    <source>
        <dbReference type="Google" id="ProtNLM"/>
    </source>
</evidence>
<dbReference type="PANTHER" id="PTHR39079:SF1">
    <property type="entry name" value="GH11706P-RELATED"/>
    <property type="match status" value="1"/>
</dbReference>
<dbReference type="InParanoid" id="B4KDW0"/>
<dbReference type="PANTHER" id="PTHR39079">
    <property type="entry name" value="FI08034P-RELATED"/>
    <property type="match status" value="1"/>
</dbReference>
<feature type="domain" description="DUF4776" evidence="2">
    <location>
        <begin position="310"/>
        <end position="755"/>
    </location>
</feature>
<evidence type="ECO:0000256" key="1">
    <source>
        <dbReference type="SAM" id="MobiDB-lite"/>
    </source>
</evidence>
<dbReference type="KEGG" id="dmo:Dmoj_GI24548"/>
<feature type="compositionally biased region" description="Basic residues" evidence="1">
    <location>
        <begin position="510"/>
        <end position="528"/>
    </location>
</feature>
<dbReference type="Pfam" id="PF16003">
    <property type="entry name" value="DUF4776"/>
    <property type="match status" value="1"/>
</dbReference>
<accession>B4KDW0</accession>
<dbReference type="eggNOG" id="ENOG502QSI5">
    <property type="taxonomic scope" value="Eukaryota"/>
</dbReference>
<name>B4KDW0_DROMO</name>
<dbReference type="HOGENOM" id="CLU_252269_0_0_1"/>
<dbReference type="OrthoDB" id="7883086at2759"/>
<dbReference type="Pfam" id="PF16032">
    <property type="entry name" value="DUF4788"/>
    <property type="match status" value="1"/>
</dbReference>
<proteinExistence type="predicted"/>
<evidence type="ECO:0000259" key="2">
    <source>
        <dbReference type="Pfam" id="PF16003"/>
    </source>
</evidence>
<evidence type="ECO:0000313" key="4">
    <source>
        <dbReference type="EMBL" id="EDW14957.2"/>
    </source>
</evidence>
<protein>
    <recommendedName>
        <fullName evidence="6">DUF4776 domain-containing protein</fullName>
    </recommendedName>
</protein>
<dbReference type="InterPro" id="IPR031992">
    <property type="entry name" value="DUF4788"/>
</dbReference>
<reference evidence="4 5" key="1">
    <citation type="journal article" date="2007" name="Nature">
        <title>Evolution of genes and genomes on the Drosophila phylogeny.</title>
        <authorList>
            <consortium name="Drosophila 12 Genomes Consortium"/>
            <person name="Clark A.G."/>
            <person name="Eisen M.B."/>
            <person name="Smith D.R."/>
            <person name="Bergman C.M."/>
            <person name="Oliver B."/>
            <person name="Markow T.A."/>
            <person name="Kaufman T.C."/>
            <person name="Kellis M."/>
            <person name="Gelbart W."/>
            <person name="Iyer V.N."/>
            <person name="Pollard D.A."/>
            <person name="Sackton T.B."/>
            <person name="Larracuente A.M."/>
            <person name="Singh N.D."/>
            <person name="Abad J.P."/>
            <person name="Abt D.N."/>
            <person name="Adryan B."/>
            <person name="Aguade M."/>
            <person name="Akashi H."/>
            <person name="Anderson W.W."/>
            <person name="Aquadro C.F."/>
            <person name="Ardell D.H."/>
            <person name="Arguello R."/>
            <person name="Artieri C.G."/>
            <person name="Barbash D.A."/>
            <person name="Barker D."/>
            <person name="Barsanti P."/>
            <person name="Batterham P."/>
            <person name="Batzoglou S."/>
            <person name="Begun D."/>
            <person name="Bhutkar A."/>
            <person name="Blanco E."/>
            <person name="Bosak S.A."/>
            <person name="Bradley R.K."/>
            <person name="Brand A.D."/>
            <person name="Brent M.R."/>
            <person name="Brooks A.N."/>
            <person name="Brown R.H."/>
            <person name="Butlin R.K."/>
            <person name="Caggese C."/>
            <person name="Calvi B.R."/>
            <person name="Bernardo de Carvalho A."/>
            <person name="Caspi A."/>
            <person name="Castrezana S."/>
            <person name="Celniker S.E."/>
            <person name="Chang J.L."/>
            <person name="Chapple C."/>
            <person name="Chatterji S."/>
            <person name="Chinwalla A."/>
            <person name="Civetta A."/>
            <person name="Clifton S.W."/>
            <person name="Comeron J.M."/>
            <person name="Costello J.C."/>
            <person name="Coyne J.A."/>
            <person name="Daub J."/>
            <person name="David R.G."/>
            <person name="Delcher A.L."/>
            <person name="Delehaunty K."/>
            <person name="Do C.B."/>
            <person name="Ebling H."/>
            <person name="Edwards K."/>
            <person name="Eickbush T."/>
            <person name="Evans J.D."/>
            <person name="Filipski A."/>
            <person name="Findeiss S."/>
            <person name="Freyhult E."/>
            <person name="Fulton L."/>
            <person name="Fulton R."/>
            <person name="Garcia A.C."/>
            <person name="Gardiner A."/>
            <person name="Garfield D.A."/>
            <person name="Garvin B.E."/>
            <person name="Gibson G."/>
            <person name="Gilbert D."/>
            <person name="Gnerre S."/>
            <person name="Godfrey J."/>
            <person name="Good R."/>
            <person name="Gotea V."/>
            <person name="Gravely B."/>
            <person name="Greenberg A.J."/>
            <person name="Griffiths-Jones S."/>
            <person name="Gross S."/>
            <person name="Guigo R."/>
            <person name="Gustafson E.A."/>
            <person name="Haerty W."/>
            <person name="Hahn M.W."/>
            <person name="Halligan D.L."/>
            <person name="Halpern A.L."/>
            <person name="Halter G.M."/>
            <person name="Han M.V."/>
            <person name="Heger A."/>
            <person name="Hillier L."/>
            <person name="Hinrichs A.S."/>
            <person name="Holmes I."/>
            <person name="Hoskins R.A."/>
            <person name="Hubisz M.J."/>
            <person name="Hultmark D."/>
            <person name="Huntley M.A."/>
            <person name="Jaffe D.B."/>
            <person name="Jagadeeshan S."/>
            <person name="Jeck W.R."/>
            <person name="Johnson J."/>
            <person name="Jones C.D."/>
            <person name="Jordan W.C."/>
            <person name="Karpen G.H."/>
            <person name="Kataoka E."/>
            <person name="Keightley P.D."/>
            <person name="Kheradpour P."/>
            <person name="Kirkness E.F."/>
            <person name="Koerich L.B."/>
            <person name="Kristiansen K."/>
            <person name="Kudrna D."/>
            <person name="Kulathinal R.J."/>
            <person name="Kumar S."/>
            <person name="Kwok R."/>
            <person name="Lander E."/>
            <person name="Langley C.H."/>
            <person name="Lapoint R."/>
            <person name="Lazzaro B.P."/>
            <person name="Lee S.J."/>
            <person name="Levesque L."/>
            <person name="Li R."/>
            <person name="Lin C.F."/>
            <person name="Lin M.F."/>
            <person name="Lindblad-Toh K."/>
            <person name="Llopart A."/>
            <person name="Long M."/>
            <person name="Low L."/>
            <person name="Lozovsky E."/>
            <person name="Lu J."/>
            <person name="Luo M."/>
            <person name="Machado C.A."/>
            <person name="Makalowski W."/>
            <person name="Marzo M."/>
            <person name="Matsuda M."/>
            <person name="Matzkin L."/>
            <person name="McAllister B."/>
            <person name="McBride C.S."/>
            <person name="McKernan B."/>
            <person name="McKernan K."/>
            <person name="Mendez-Lago M."/>
            <person name="Minx P."/>
            <person name="Mollenhauer M.U."/>
            <person name="Montooth K."/>
            <person name="Mount S.M."/>
            <person name="Mu X."/>
            <person name="Myers E."/>
            <person name="Negre B."/>
            <person name="Newfeld S."/>
            <person name="Nielsen R."/>
            <person name="Noor M.A."/>
            <person name="O'Grady P."/>
            <person name="Pachter L."/>
            <person name="Papaceit M."/>
            <person name="Parisi M.J."/>
            <person name="Parisi M."/>
            <person name="Parts L."/>
            <person name="Pedersen J.S."/>
            <person name="Pesole G."/>
            <person name="Phillippy A.M."/>
            <person name="Ponting C.P."/>
            <person name="Pop M."/>
            <person name="Porcelli D."/>
            <person name="Powell J.R."/>
            <person name="Prohaska S."/>
            <person name="Pruitt K."/>
            <person name="Puig M."/>
            <person name="Quesneville H."/>
            <person name="Ram K.R."/>
            <person name="Rand D."/>
            <person name="Rasmussen M.D."/>
            <person name="Reed L.K."/>
            <person name="Reenan R."/>
            <person name="Reily A."/>
            <person name="Remington K.A."/>
            <person name="Rieger T.T."/>
            <person name="Ritchie M.G."/>
            <person name="Robin C."/>
            <person name="Rogers Y.H."/>
            <person name="Rohde C."/>
            <person name="Rozas J."/>
            <person name="Rubenfield M.J."/>
            <person name="Ruiz A."/>
            <person name="Russo S."/>
            <person name="Salzberg S.L."/>
            <person name="Sanchez-Gracia A."/>
            <person name="Saranga D.J."/>
            <person name="Sato H."/>
            <person name="Schaeffer S.W."/>
            <person name="Schatz M.C."/>
            <person name="Schlenke T."/>
            <person name="Schwartz R."/>
            <person name="Segarra C."/>
            <person name="Singh R.S."/>
            <person name="Sirot L."/>
            <person name="Sirota M."/>
            <person name="Sisneros N.B."/>
            <person name="Smith C.D."/>
            <person name="Smith T.F."/>
            <person name="Spieth J."/>
            <person name="Stage D.E."/>
            <person name="Stark A."/>
            <person name="Stephan W."/>
            <person name="Strausberg R.L."/>
            <person name="Strempel S."/>
            <person name="Sturgill D."/>
            <person name="Sutton G."/>
            <person name="Sutton G.G."/>
            <person name="Tao W."/>
            <person name="Teichmann S."/>
            <person name="Tobari Y.N."/>
            <person name="Tomimura Y."/>
            <person name="Tsolas J.M."/>
            <person name="Valente V.L."/>
            <person name="Venter E."/>
            <person name="Venter J.C."/>
            <person name="Vicario S."/>
            <person name="Vieira F.G."/>
            <person name="Vilella A.J."/>
            <person name="Villasante A."/>
            <person name="Walenz B."/>
            <person name="Wang J."/>
            <person name="Wasserman M."/>
            <person name="Watts T."/>
            <person name="Wilson D."/>
            <person name="Wilson R.K."/>
            <person name="Wing R.A."/>
            <person name="Wolfner M.F."/>
            <person name="Wong A."/>
            <person name="Wong G.K."/>
            <person name="Wu C.I."/>
            <person name="Wu G."/>
            <person name="Yamamoto D."/>
            <person name="Yang H.P."/>
            <person name="Yang S.P."/>
            <person name="Yorke J.A."/>
            <person name="Yoshida K."/>
            <person name="Zdobnov E."/>
            <person name="Zhang P."/>
            <person name="Zhang Y."/>
            <person name="Zimin A.V."/>
            <person name="Baldwin J."/>
            <person name="Abdouelleil A."/>
            <person name="Abdulkadir J."/>
            <person name="Abebe A."/>
            <person name="Abera B."/>
            <person name="Abreu J."/>
            <person name="Acer S.C."/>
            <person name="Aftuck L."/>
            <person name="Alexander A."/>
            <person name="An P."/>
            <person name="Anderson E."/>
            <person name="Anderson S."/>
            <person name="Arachi H."/>
            <person name="Azer M."/>
            <person name="Bachantsang P."/>
            <person name="Barry A."/>
            <person name="Bayul T."/>
            <person name="Berlin A."/>
            <person name="Bessette D."/>
            <person name="Bloom T."/>
            <person name="Blye J."/>
            <person name="Boguslavskiy L."/>
            <person name="Bonnet C."/>
            <person name="Boukhgalter B."/>
            <person name="Bourzgui I."/>
            <person name="Brown A."/>
            <person name="Cahill P."/>
            <person name="Channer S."/>
            <person name="Cheshatsang Y."/>
            <person name="Chuda L."/>
            <person name="Citroen M."/>
            <person name="Collymore A."/>
            <person name="Cooke P."/>
            <person name="Costello M."/>
            <person name="D'Aco K."/>
            <person name="Daza R."/>
            <person name="De Haan G."/>
            <person name="DeGray S."/>
            <person name="DeMaso C."/>
            <person name="Dhargay N."/>
            <person name="Dooley K."/>
            <person name="Dooley E."/>
            <person name="Doricent M."/>
            <person name="Dorje P."/>
            <person name="Dorjee K."/>
            <person name="Dupes A."/>
            <person name="Elong R."/>
            <person name="Falk J."/>
            <person name="Farina A."/>
            <person name="Faro S."/>
            <person name="Ferguson D."/>
            <person name="Fisher S."/>
            <person name="Foley C.D."/>
            <person name="Franke A."/>
            <person name="Friedrich D."/>
            <person name="Gadbois L."/>
            <person name="Gearin G."/>
            <person name="Gearin C.R."/>
            <person name="Giannoukos G."/>
            <person name="Goode T."/>
            <person name="Graham J."/>
            <person name="Grandbois E."/>
            <person name="Grewal S."/>
            <person name="Gyaltsen K."/>
            <person name="Hafez N."/>
            <person name="Hagos B."/>
            <person name="Hall J."/>
            <person name="Henson C."/>
            <person name="Hollinger A."/>
            <person name="Honan T."/>
            <person name="Huard M.D."/>
            <person name="Hughes L."/>
            <person name="Hurhula B."/>
            <person name="Husby M.E."/>
            <person name="Kamat A."/>
            <person name="Kanga B."/>
            <person name="Kashin S."/>
            <person name="Khazanovich D."/>
            <person name="Kisner P."/>
            <person name="Lance K."/>
            <person name="Lara M."/>
            <person name="Lee W."/>
            <person name="Lennon N."/>
            <person name="Letendre F."/>
            <person name="LeVine R."/>
            <person name="Lipovsky A."/>
            <person name="Liu X."/>
            <person name="Liu J."/>
            <person name="Liu S."/>
            <person name="Lokyitsang T."/>
            <person name="Lokyitsang Y."/>
            <person name="Lubonja R."/>
            <person name="Lui A."/>
            <person name="MacDonald P."/>
            <person name="Magnisalis V."/>
            <person name="Maru K."/>
            <person name="Matthews C."/>
            <person name="McCusker W."/>
            <person name="McDonough S."/>
            <person name="Mehta T."/>
            <person name="Meldrim J."/>
            <person name="Meneus L."/>
            <person name="Mihai O."/>
            <person name="Mihalev A."/>
            <person name="Mihova T."/>
            <person name="Mittelman R."/>
            <person name="Mlenga V."/>
            <person name="Montmayeur A."/>
            <person name="Mulrain L."/>
            <person name="Navidi A."/>
            <person name="Naylor J."/>
            <person name="Negash T."/>
            <person name="Nguyen T."/>
            <person name="Nguyen N."/>
            <person name="Nicol R."/>
            <person name="Norbu C."/>
            <person name="Norbu N."/>
            <person name="Novod N."/>
            <person name="O'Neill B."/>
            <person name="Osman S."/>
            <person name="Markiewicz E."/>
            <person name="Oyono O.L."/>
            <person name="Patti C."/>
            <person name="Phunkhang P."/>
            <person name="Pierre F."/>
            <person name="Priest M."/>
            <person name="Raghuraman S."/>
            <person name="Rege F."/>
            <person name="Reyes R."/>
            <person name="Rise C."/>
            <person name="Rogov P."/>
            <person name="Ross K."/>
            <person name="Ryan E."/>
            <person name="Settipalli S."/>
            <person name="Shea T."/>
            <person name="Sherpa N."/>
            <person name="Shi L."/>
            <person name="Shih D."/>
            <person name="Sparrow T."/>
            <person name="Spaulding J."/>
            <person name="Stalker J."/>
            <person name="Stange-Thomann N."/>
            <person name="Stavropoulos S."/>
            <person name="Stone C."/>
            <person name="Strader C."/>
            <person name="Tesfaye S."/>
            <person name="Thomson T."/>
            <person name="Thoulutsang Y."/>
            <person name="Thoulutsang D."/>
            <person name="Topham K."/>
            <person name="Topping I."/>
            <person name="Tsamla T."/>
            <person name="Vassiliev H."/>
            <person name="Vo A."/>
            <person name="Wangchuk T."/>
            <person name="Wangdi T."/>
            <person name="Weiand M."/>
            <person name="Wilkinson J."/>
            <person name="Wilson A."/>
            <person name="Yadav S."/>
            <person name="Young G."/>
            <person name="Yu Q."/>
            <person name="Zembek L."/>
            <person name="Zhong D."/>
            <person name="Zimmer A."/>
            <person name="Zwirko Z."/>
            <person name="Jaffe D.B."/>
            <person name="Alvarez P."/>
            <person name="Brockman W."/>
            <person name="Butler J."/>
            <person name="Chin C."/>
            <person name="Gnerre S."/>
            <person name="Grabherr M."/>
            <person name="Kleber M."/>
            <person name="Mauceli E."/>
            <person name="MacCallum I."/>
        </authorList>
    </citation>
    <scope>NUCLEOTIDE SEQUENCE [LARGE SCALE GENOMIC DNA]</scope>
    <source>
        <strain evidence="5">Tucson 15081-1352.22</strain>
    </source>
</reference>
<evidence type="ECO:0000259" key="3">
    <source>
        <dbReference type="Pfam" id="PF16032"/>
    </source>
</evidence>
<sequence length="888" mass="99293">MACNFVFDIIVNQFESPYVSNEDLNSISVEVTLHNKVIKITSSRINVSEFEYGSSTEFVESPEKLRQSLESCGMPIIVKCAGQILGTAQISFPQDIIDNINKDMPELQHMDTCFIGKGSLVVGSLELICRLVMKCEAQPEIDVSSCLRDMDKSINPQDILFIMSDSQRNPYSALPSLDAWQPDEDEYIKLDLGRYPDVEPSQFKHEEIFKYDLMRPSICEDLRKMATQYGEIIDSITQLASQKSTSRQTAGALKSPCGTPCCYPYSTATPSPIDLALSNLSSSQYSPYNYSSNMCAAAPPSAINSQPNYELRFCPVCQNNMSWLPKYANCPKCGIKQIPIVKERKPRRMTADEILNDYLGKPPPTLDDLCRLPSNASSKEKSSKSTCRCTCKNGKLCANCRLRKQYPDIMQPRSTDVPMPSEEDTDSDPEHYCLDTKKSSEYRPFLSRVFSELRQMYDIDVGKQPNEETCAQPEKEKGKEVAPVEHVREVEKVAKPMAKKRTPPNNISGKSRKRKSNKSKTHRHCVKSKRPVARRHGWAWSSSKEARKYGWRPGAILKSIRKLMNFFLYGSARRSTRKTCMDVLRSHEENECGPTVLNLAKKNGEITITLRPNCNSHVQMQPIVFRVVKSDLAVALSEIKKKLRAKGFSECSCRNSVMMCVCRDVVEKKYLEQAIQSECRRRGMESCVDQLVMADSSDSEAEFDIDVNTPAGVAKSPSPKPSTVNFGMQTATKPVPEPKPFPIKYSPYWRFYNCAAGDRFANTAFGDYGEIVFEDGLFGYKEGGPHGVPPGAQPKNAAIWGPAPGGPMCGGRGIPGGKSFPGIPKAPPVKSDPIPVRMTKRYYRAREIAAQEAKIAQAEMAKKKTAEMMKYMMSKGAKSKTQRPKAKA</sequence>
<dbReference type="EMBL" id="CH933806">
    <property type="protein sequence ID" value="EDW14957.2"/>
    <property type="molecule type" value="Genomic_DNA"/>
</dbReference>
<evidence type="ECO:0000313" key="5">
    <source>
        <dbReference type="Proteomes" id="UP000009192"/>
    </source>
</evidence>
<feature type="region of interest" description="Disordered" evidence="1">
    <location>
        <begin position="497"/>
        <end position="528"/>
    </location>
</feature>